<dbReference type="SUPFAM" id="SSF69848">
    <property type="entry name" value="LCCL domain"/>
    <property type="match status" value="1"/>
</dbReference>
<dbReference type="GeneID" id="30145754"/>
<proteinExistence type="predicted"/>
<evidence type="ECO:0000313" key="4">
    <source>
        <dbReference type="Proteomes" id="UP000094336"/>
    </source>
</evidence>
<dbReference type="Gene3D" id="2.170.130.20">
    <property type="entry name" value="LCCL-like domain"/>
    <property type="match status" value="1"/>
</dbReference>
<feature type="transmembrane region" description="Helical" evidence="1">
    <location>
        <begin position="411"/>
        <end position="427"/>
    </location>
</feature>
<keyword evidence="1" id="KW-0472">Membrane</keyword>
<feature type="domain" description="LCCL" evidence="2">
    <location>
        <begin position="150"/>
        <end position="276"/>
    </location>
</feature>
<dbReference type="RefSeq" id="XP_018986875.1">
    <property type="nucleotide sequence ID" value="XM_019127901.1"/>
</dbReference>
<sequence>MTNTEYTPPSLAQHGEFELEVLEVDKHCSHNPSPYRDSTSGSEAAFDNETIERLLQGRKYPRTVKGKIIRIVKLIWTGPETPSDEPTPRFRALKRLDNLPGSLKKTLPLWLQVGIVSIYLLLWLWLLSLVLLPYLTQIPTYIDSNGKQMEVISVTCNQQKLFWKGKNTACGLNGKACEPFDKEDVVFRCPALCDRESFTFSSIPVGDQTVKYRGYFIGGGDVYREVSEDQNEHELSLPYRADSYPCGAAIHAGIISPFFGGCARISYTGEQEHFPSKIGHYGVSPSLEFNSFFPSSFIFKKLPKVSVNHDPRLVVTLMNIIMGIPVVYFAPAVVSFWTMFTVAFWTIILALDPPYKIDPSDPEMLASLVSLGLERFLPSCFIAFTMWHVAVRHTMSDPPEPFLPSPFTRTLFWYPVFWLGVMNNLTFDRLPVDRLTWKDLASQPGALTAVSCIFSVIILGVLIQAYQLWHAGKFRKYLAIYLLFVLGLVLLSHLPGLTLRVHHYILGMLLIPGTRTRGSQALLFQGVLIGLFISGAARWGLASILETDTHLRREDPDERVSPPSFLGYHNETGVLSWHPTAQKTENGTMAVVTGKFDGYALMINDIQRYEGKENHINMKELIKGNPDFETLVDHALESDFDNDGNILLYLRVARAVSGKRKYSAFTQAAILKWPSGEFTAAKRGIT</sequence>
<dbReference type="Proteomes" id="UP000094336">
    <property type="component" value="Unassembled WGS sequence"/>
</dbReference>
<dbReference type="EMBL" id="KV454427">
    <property type="protein sequence ID" value="ODQ81547.1"/>
    <property type="molecule type" value="Genomic_DNA"/>
</dbReference>
<keyword evidence="4" id="KW-1185">Reference proteome</keyword>
<feature type="transmembrane region" description="Helical" evidence="1">
    <location>
        <begin position="478"/>
        <end position="502"/>
    </location>
</feature>
<accession>A0A1E3QX14</accession>
<keyword evidence="1" id="KW-0812">Transmembrane</keyword>
<dbReference type="PANTHER" id="PTHR31331">
    <property type="entry name" value="LCCL DOMAIN PROTEIN (AFU_ORTHOLOGUE AFUA_5G08630)"/>
    <property type="match status" value="1"/>
</dbReference>
<organism evidence="3 4">
    <name type="scientific">Babjeviella inositovora NRRL Y-12698</name>
    <dbReference type="NCBI Taxonomy" id="984486"/>
    <lineage>
        <taxon>Eukaryota</taxon>
        <taxon>Fungi</taxon>
        <taxon>Dikarya</taxon>
        <taxon>Ascomycota</taxon>
        <taxon>Saccharomycotina</taxon>
        <taxon>Pichiomycetes</taxon>
        <taxon>Serinales incertae sedis</taxon>
        <taxon>Babjeviella</taxon>
    </lineage>
</organism>
<keyword evidence="1" id="KW-1133">Transmembrane helix</keyword>
<dbReference type="PROSITE" id="PS50820">
    <property type="entry name" value="LCCL"/>
    <property type="match status" value="1"/>
</dbReference>
<evidence type="ECO:0000259" key="2">
    <source>
        <dbReference type="PROSITE" id="PS50820"/>
    </source>
</evidence>
<name>A0A1E3QX14_9ASCO</name>
<dbReference type="Pfam" id="PF03815">
    <property type="entry name" value="LCCL"/>
    <property type="match status" value="1"/>
</dbReference>
<evidence type="ECO:0000256" key="1">
    <source>
        <dbReference type="SAM" id="Phobius"/>
    </source>
</evidence>
<dbReference type="PANTHER" id="PTHR31331:SF1">
    <property type="entry name" value="CYSTEINE RICH SECRETORY PROTEIN LCCL DOMAIN CONTAINING 2"/>
    <property type="match status" value="1"/>
</dbReference>
<dbReference type="InterPro" id="IPR036609">
    <property type="entry name" value="LCCL_sf"/>
</dbReference>
<feature type="transmembrane region" description="Helical" evidence="1">
    <location>
        <begin position="447"/>
        <end position="466"/>
    </location>
</feature>
<feature type="transmembrane region" description="Helical" evidence="1">
    <location>
        <begin position="326"/>
        <end position="348"/>
    </location>
</feature>
<dbReference type="OrthoDB" id="441660at2759"/>
<evidence type="ECO:0000313" key="3">
    <source>
        <dbReference type="EMBL" id="ODQ81547.1"/>
    </source>
</evidence>
<gene>
    <name evidence="3" type="ORF">BABINDRAFT_159823</name>
</gene>
<feature type="transmembrane region" description="Helical" evidence="1">
    <location>
        <begin position="522"/>
        <end position="545"/>
    </location>
</feature>
<reference evidence="4" key="1">
    <citation type="submission" date="2016-05" db="EMBL/GenBank/DDBJ databases">
        <title>Comparative genomics of biotechnologically important yeasts.</title>
        <authorList>
            <consortium name="DOE Joint Genome Institute"/>
            <person name="Riley R."/>
            <person name="Haridas S."/>
            <person name="Wolfe K.H."/>
            <person name="Lopes M.R."/>
            <person name="Hittinger C.T."/>
            <person name="Goker M."/>
            <person name="Salamov A."/>
            <person name="Wisecaver J."/>
            <person name="Long T.M."/>
            <person name="Aerts A.L."/>
            <person name="Barry K."/>
            <person name="Choi C."/>
            <person name="Clum A."/>
            <person name="Coughlan A.Y."/>
            <person name="Deshpande S."/>
            <person name="Douglass A.P."/>
            <person name="Hanson S.J."/>
            <person name="Klenk H.-P."/>
            <person name="Labutti K."/>
            <person name="Lapidus A."/>
            <person name="Lindquist E."/>
            <person name="Lipzen A."/>
            <person name="Meier-Kolthoff J.P."/>
            <person name="Ohm R.A."/>
            <person name="Otillar R.P."/>
            <person name="Pangilinan J."/>
            <person name="Peng Y."/>
            <person name="Rokas A."/>
            <person name="Rosa C.A."/>
            <person name="Scheuner C."/>
            <person name="Sibirny A.A."/>
            <person name="Slot J.C."/>
            <person name="Stielow J.B."/>
            <person name="Sun H."/>
            <person name="Kurtzman C.P."/>
            <person name="Blackwell M."/>
            <person name="Grigoriev I.V."/>
            <person name="Jeffries T.W."/>
        </authorList>
    </citation>
    <scope>NUCLEOTIDE SEQUENCE [LARGE SCALE GENOMIC DNA]</scope>
    <source>
        <strain evidence="4">NRRL Y-12698</strain>
    </source>
</reference>
<dbReference type="InterPro" id="IPR051957">
    <property type="entry name" value="CRISP-LCCL_domain"/>
</dbReference>
<dbReference type="InterPro" id="IPR004043">
    <property type="entry name" value="LCCL"/>
</dbReference>
<dbReference type="AlphaFoldDB" id="A0A1E3QX14"/>
<feature type="transmembrane region" description="Helical" evidence="1">
    <location>
        <begin position="109"/>
        <end position="132"/>
    </location>
</feature>
<protein>
    <recommendedName>
        <fullName evidence="2">LCCL domain-containing protein</fullName>
    </recommendedName>
</protein>